<feature type="compositionally biased region" description="Low complexity" evidence="1">
    <location>
        <begin position="297"/>
        <end position="312"/>
    </location>
</feature>
<evidence type="ECO:0000256" key="1">
    <source>
        <dbReference type="SAM" id="MobiDB-lite"/>
    </source>
</evidence>
<feature type="compositionally biased region" description="Acidic residues" evidence="1">
    <location>
        <begin position="227"/>
        <end position="244"/>
    </location>
</feature>
<feature type="region of interest" description="Disordered" evidence="1">
    <location>
        <begin position="224"/>
        <end position="324"/>
    </location>
</feature>
<feature type="compositionally biased region" description="Acidic residues" evidence="1">
    <location>
        <begin position="81"/>
        <end position="110"/>
    </location>
</feature>
<feature type="compositionally biased region" description="Low complexity" evidence="1">
    <location>
        <begin position="60"/>
        <end position="69"/>
    </location>
</feature>
<protein>
    <submittedName>
        <fullName evidence="2">Uncharacterized protein</fullName>
    </submittedName>
</protein>
<proteinExistence type="predicted"/>
<dbReference type="RefSeq" id="XP_060291902.1">
    <property type="nucleotide sequence ID" value="XM_060435228.1"/>
</dbReference>
<dbReference type="InterPro" id="IPR008402">
    <property type="entry name" value="APC_su15/mnd2"/>
</dbReference>
<dbReference type="GeneID" id="85318498"/>
<feature type="region of interest" description="Disordered" evidence="1">
    <location>
        <begin position="60"/>
        <end position="198"/>
    </location>
</feature>
<gene>
    <name evidence="2" type="ORF">B0T26DRAFT_474014</name>
</gene>
<feature type="compositionally biased region" description="Polar residues" evidence="1">
    <location>
        <begin position="313"/>
        <end position="324"/>
    </location>
</feature>
<comment type="caution">
    <text evidence="2">The sequence shown here is derived from an EMBL/GenBank/DDBJ whole genome shotgun (WGS) entry which is preliminary data.</text>
</comment>
<dbReference type="Pfam" id="PF05841">
    <property type="entry name" value="Apc15p"/>
    <property type="match status" value="1"/>
</dbReference>
<reference evidence="2" key="1">
    <citation type="submission" date="2023-06" db="EMBL/GenBank/DDBJ databases">
        <title>Genome-scale phylogeny and comparative genomics of the fungal order Sordariales.</title>
        <authorList>
            <consortium name="Lawrence Berkeley National Laboratory"/>
            <person name="Hensen N."/>
            <person name="Bonometti L."/>
            <person name="Westerberg I."/>
            <person name="Brannstrom I.O."/>
            <person name="Guillou S."/>
            <person name="Cros-Aarteil S."/>
            <person name="Calhoun S."/>
            <person name="Haridas S."/>
            <person name="Kuo A."/>
            <person name="Mondo S."/>
            <person name="Pangilinan J."/>
            <person name="Riley R."/>
            <person name="LaButti K."/>
            <person name="Andreopoulos B."/>
            <person name="Lipzen A."/>
            <person name="Chen C."/>
            <person name="Yanf M."/>
            <person name="Daum C."/>
            <person name="Ng V."/>
            <person name="Clum A."/>
            <person name="Steindorff A."/>
            <person name="Ohm R."/>
            <person name="Martin F."/>
            <person name="Silar P."/>
            <person name="Natvig D."/>
            <person name="Lalanne C."/>
            <person name="Gautier V."/>
            <person name="Ament-velasquez S.L."/>
            <person name="Kruys A."/>
            <person name="Hutchinson M.I."/>
            <person name="Powell A.J."/>
            <person name="Barry K."/>
            <person name="Miller A.N."/>
            <person name="Grigoriev I.V."/>
            <person name="Debuchy R."/>
            <person name="Gladieux P."/>
            <person name="Thoren M.H."/>
            <person name="Johannesson H."/>
        </authorList>
    </citation>
    <scope>NUCLEOTIDE SEQUENCE</scope>
    <source>
        <strain evidence="2">SMH2392-1A</strain>
    </source>
</reference>
<dbReference type="GO" id="GO:0031145">
    <property type="term" value="P:anaphase-promoting complex-dependent catabolic process"/>
    <property type="evidence" value="ECO:0007669"/>
    <property type="project" value="InterPro"/>
</dbReference>
<organism evidence="2 3">
    <name type="scientific">Lasiosphaeria miniovina</name>
    <dbReference type="NCBI Taxonomy" id="1954250"/>
    <lineage>
        <taxon>Eukaryota</taxon>
        <taxon>Fungi</taxon>
        <taxon>Dikarya</taxon>
        <taxon>Ascomycota</taxon>
        <taxon>Pezizomycotina</taxon>
        <taxon>Sordariomycetes</taxon>
        <taxon>Sordariomycetidae</taxon>
        <taxon>Sordariales</taxon>
        <taxon>Lasiosphaeriaceae</taxon>
        <taxon>Lasiosphaeria</taxon>
    </lineage>
</organism>
<sequence>MLGRLRADEIYMERCRANVSNLGSTWLKPPGVTKTLFQLREERREAEEHAEAVRREMLAAELAEAAEAEAGGGAGGLPGDEAMDGGEPGMDDDDEDGGRDLDEDIPDADEGGFGFDGASDDEDEDDDLDAEDDENDDADNDHAMQVEGSSAGDALRQQRRIQQREFASRMATMRATEDRMRERMARGGPGDGAGDLYGADEEIDEEDLAHMLEEEDLVGAVYRDEVEPGPDMDMEADLDDEIPEAESGGGYEHTDSEASLSSSEDGDHNVSYLAPRARLPPAHPQRSSIGRGDGGPRSSLDISSILSRDGSSITGSSPQMQRRT</sequence>
<dbReference type="AlphaFoldDB" id="A0AA40A012"/>
<accession>A0AA40A012</accession>
<evidence type="ECO:0000313" key="2">
    <source>
        <dbReference type="EMBL" id="KAK0706808.1"/>
    </source>
</evidence>
<evidence type="ECO:0000313" key="3">
    <source>
        <dbReference type="Proteomes" id="UP001172101"/>
    </source>
</evidence>
<keyword evidence="3" id="KW-1185">Reference proteome</keyword>
<dbReference type="EMBL" id="JAUIRO010000007">
    <property type="protein sequence ID" value="KAK0706808.1"/>
    <property type="molecule type" value="Genomic_DNA"/>
</dbReference>
<dbReference type="Proteomes" id="UP001172101">
    <property type="component" value="Unassembled WGS sequence"/>
</dbReference>
<dbReference type="GO" id="GO:0005680">
    <property type="term" value="C:anaphase-promoting complex"/>
    <property type="evidence" value="ECO:0007669"/>
    <property type="project" value="InterPro"/>
</dbReference>
<name>A0AA40A012_9PEZI</name>
<feature type="compositionally biased region" description="Acidic residues" evidence="1">
    <location>
        <begin position="118"/>
        <end position="139"/>
    </location>
</feature>
<feature type="compositionally biased region" description="Basic and acidic residues" evidence="1">
    <location>
        <begin position="175"/>
        <end position="185"/>
    </location>
</feature>